<dbReference type="SUPFAM" id="SSF47413">
    <property type="entry name" value="lambda repressor-like DNA-binding domains"/>
    <property type="match status" value="1"/>
</dbReference>
<feature type="domain" description="HTH cro/C1-type" evidence="1">
    <location>
        <begin position="6"/>
        <end position="60"/>
    </location>
</feature>
<organism evidence="2 3">
    <name type="scientific">Nostoc parmelioides FACHB-3921</name>
    <dbReference type="NCBI Taxonomy" id="2692909"/>
    <lineage>
        <taxon>Bacteria</taxon>
        <taxon>Bacillati</taxon>
        <taxon>Cyanobacteriota</taxon>
        <taxon>Cyanophyceae</taxon>
        <taxon>Nostocales</taxon>
        <taxon>Nostocaceae</taxon>
        <taxon>Nostoc</taxon>
    </lineage>
</organism>
<dbReference type="RefSeq" id="WP_190570590.1">
    <property type="nucleotide sequence ID" value="NZ_JACJQL010000053.1"/>
</dbReference>
<comment type="caution">
    <text evidence="2">The sequence shown here is derived from an EMBL/GenBank/DDBJ whole genome shotgun (WGS) entry which is preliminary data.</text>
</comment>
<sequence length="137" mass="15578">MWEAIVLRQIMSEFNISGAELSRQSGVSYQQISKFRGGNEISRANFVKIVNALPEKARLWYLSLVFNVNADLESKFQLTVLETKCLIQELAQTLQIEMKESPPKSSADNIAAVRVQIDELKEMLSQRQTDNISENVE</sequence>
<reference evidence="2 3" key="1">
    <citation type="journal article" date="2020" name="ISME J.">
        <title>Comparative genomics reveals insights into cyanobacterial evolution and habitat adaptation.</title>
        <authorList>
            <person name="Chen M.Y."/>
            <person name="Teng W.K."/>
            <person name="Zhao L."/>
            <person name="Hu C.X."/>
            <person name="Zhou Y.K."/>
            <person name="Han B.P."/>
            <person name="Song L.R."/>
            <person name="Shu W.S."/>
        </authorList>
    </citation>
    <scope>NUCLEOTIDE SEQUENCE [LARGE SCALE GENOMIC DNA]</scope>
    <source>
        <strain evidence="2 3">FACHB-3921</strain>
    </source>
</reference>
<dbReference type="SMART" id="SM00530">
    <property type="entry name" value="HTH_XRE"/>
    <property type="match status" value="1"/>
</dbReference>
<accession>A0ABR8BLB5</accession>
<evidence type="ECO:0000259" key="1">
    <source>
        <dbReference type="SMART" id="SM00530"/>
    </source>
</evidence>
<gene>
    <name evidence="2" type="ORF">H6G14_24710</name>
</gene>
<evidence type="ECO:0000313" key="2">
    <source>
        <dbReference type="EMBL" id="MBD2254449.1"/>
    </source>
</evidence>
<dbReference type="EMBL" id="JACJQL010000053">
    <property type="protein sequence ID" value="MBD2254449.1"/>
    <property type="molecule type" value="Genomic_DNA"/>
</dbReference>
<proteinExistence type="predicted"/>
<dbReference type="CDD" id="cd00093">
    <property type="entry name" value="HTH_XRE"/>
    <property type="match status" value="1"/>
</dbReference>
<dbReference type="InterPro" id="IPR001387">
    <property type="entry name" value="Cro/C1-type_HTH"/>
</dbReference>
<name>A0ABR8BLB5_9NOSO</name>
<evidence type="ECO:0000313" key="3">
    <source>
        <dbReference type="Proteomes" id="UP000621307"/>
    </source>
</evidence>
<dbReference type="Pfam" id="PF13443">
    <property type="entry name" value="HTH_26"/>
    <property type="match status" value="1"/>
</dbReference>
<dbReference type="Proteomes" id="UP000621307">
    <property type="component" value="Unassembled WGS sequence"/>
</dbReference>
<protein>
    <submittedName>
        <fullName evidence="2">Helix-turn-helix transcriptional regulator</fullName>
    </submittedName>
</protein>
<keyword evidence="3" id="KW-1185">Reference proteome</keyword>
<dbReference type="InterPro" id="IPR010982">
    <property type="entry name" value="Lambda_DNA-bd_dom_sf"/>
</dbReference>